<dbReference type="AlphaFoldDB" id="A0A9N9G125"/>
<accession>A0A9N9G125</accession>
<dbReference type="Proteomes" id="UP000789570">
    <property type="component" value="Unassembled WGS sequence"/>
</dbReference>
<evidence type="ECO:0000313" key="1">
    <source>
        <dbReference type="EMBL" id="CAG8577265.1"/>
    </source>
</evidence>
<comment type="caution">
    <text evidence="1">The sequence shown here is derived from an EMBL/GenBank/DDBJ whole genome shotgun (WGS) entry which is preliminary data.</text>
</comment>
<sequence>MHEYHQIDLLAHIDRGSYNRYTARSKPRLSALPYTAWRPHTPHITETVSTIIHGLEAAHPHITVRSPYNEGVKTHLSQEKLTSFF</sequence>
<reference evidence="1" key="1">
    <citation type="submission" date="2021-06" db="EMBL/GenBank/DDBJ databases">
        <authorList>
            <person name="Kallberg Y."/>
            <person name="Tangrot J."/>
            <person name="Rosling A."/>
        </authorList>
    </citation>
    <scope>NUCLEOTIDE SEQUENCE</scope>
    <source>
        <strain evidence="1">UK204</strain>
    </source>
</reference>
<gene>
    <name evidence="1" type="ORF">FCALED_LOCUS7407</name>
</gene>
<name>A0A9N9G125_9GLOM</name>
<dbReference type="EMBL" id="CAJVPQ010001954">
    <property type="protein sequence ID" value="CAG8577265.1"/>
    <property type="molecule type" value="Genomic_DNA"/>
</dbReference>
<keyword evidence="2" id="KW-1185">Reference proteome</keyword>
<proteinExistence type="predicted"/>
<protein>
    <submittedName>
        <fullName evidence="1">12457_t:CDS:1</fullName>
    </submittedName>
</protein>
<organism evidence="1 2">
    <name type="scientific">Funneliformis caledonium</name>
    <dbReference type="NCBI Taxonomy" id="1117310"/>
    <lineage>
        <taxon>Eukaryota</taxon>
        <taxon>Fungi</taxon>
        <taxon>Fungi incertae sedis</taxon>
        <taxon>Mucoromycota</taxon>
        <taxon>Glomeromycotina</taxon>
        <taxon>Glomeromycetes</taxon>
        <taxon>Glomerales</taxon>
        <taxon>Glomeraceae</taxon>
        <taxon>Funneliformis</taxon>
    </lineage>
</organism>
<evidence type="ECO:0000313" key="2">
    <source>
        <dbReference type="Proteomes" id="UP000789570"/>
    </source>
</evidence>